<dbReference type="InterPro" id="IPR001509">
    <property type="entry name" value="Epimerase_deHydtase"/>
</dbReference>
<dbReference type="PANTHER" id="PTHR43245:SF58">
    <property type="entry name" value="BLL5923 PROTEIN"/>
    <property type="match status" value="1"/>
</dbReference>
<dbReference type="PANTHER" id="PTHR43245">
    <property type="entry name" value="BIFUNCTIONAL POLYMYXIN RESISTANCE PROTEIN ARNA"/>
    <property type="match status" value="1"/>
</dbReference>
<dbReference type="InterPro" id="IPR050177">
    <property type="entry name" value="Lipid_A_modif_metabolic_enz"/>
</dbReference>
<reference evidence="2 3" key="1">
    <citation type="submission" date="2016-07" db="EMBL/GenBank/DDBJ databases">
        <title>Genome and transcriptome analysis of iron-reducing fermentative bacteria Anoxybacter fermentans.</title>
        <authorList>
            <person name="Zeng X."/>
            <person name="Shao Z."/>
        </authorList>
    </citation>
    <scope>NUCLEOTIDE SEQUENCE [LARGE SCALE GENOMIC DNA]</scope>
    <source>
        <strain evidence="2 3">DY22613</strain>
    </source>
</reference>
<protein>
    <submittedName>
        <fullName evidence="2">UDP-glucose 4-epimerase</fullName>
    </submittedName>
</protein>
<dbReference type="Proteomes" id="UP000267250">
    <property type="component" value="Chromosome"/>
</dbReference>
<accession>A0A3S9T0I1</accession>
<dbReference type="KEGG" id="aft:BBF96_11335"/>
<evidence type="ECO:0000313" key="2">
    <source>
        <dbReference type="EMBL" id="AZR73932.1"/>
    </source>
</evidence>
<keyword evidence="3" id="KW-1185">Reference proteome</keyword>
<organism evidence="2 3">
    <name type="scientific">Anoxybacter fermentans</name>
    <dbReference type="NCBI Taxonomy" id="1323375"/>
    <lineage>
        <taxon>Bacteria</taxon>
        <taxon>Bacillati</taxon>
        <taxon>Bacillota</taxon>
        <taxon>Clostridia</taxon>
        <taxon>Halanaerobiales</taxon>
        <taxon>Anoxybacter</taxon>
    </lineage>
</organism>
<feature type="domain" description="NAD-dependent epimerase/dehydratase" evidence="1">
    <location>
        <begin position="4"/>
        <end position="204"/>
    </location>
</feature>
<dbReference type="Gene3D" id="3.40.50.720">
    <property type="entry name" value="NAD(P)-binding Rossmann-like Domain"/>
    <property type="match status" value="1"/>
</dbReference>
<dbReference type="SUPFAM" id="SSF51735">
    <property type="entry name" value="NAD(P)-binding Rossmann-fold domains"/>
    <property type="match status" value="1"/>
</dbReference>
<dbReference type="AlphaFoldDB" id="A0A3S9T0I1"/>
<dbReference type="InterPro" id="IPR036291">
    <property type="entry name" value="NAD(P)-bd_dom_sf"/>
</dbReference>
<evidence type="ECO:0000259" key="1">
    <source>
        <dbReference type="Pfam" id="PF01370"/>
    </source>
</evidence>
<name>A0A3S9T0I1_9FIRM</name>
<dbReference type="EMBL" id="CP016379">
    <property type="protein sequence ID" value="AZR73932.1"/>
    <property type="molecule type" value="Genomic_DNA"/>
</dbReference>
<dbReference type="Pfam" id="PF01370">
    <property type="entry name" value="Epimerase"/>
    <property type="match status" value="1"/>
</dbReference>
<gene>
    <name evidence="2" type="ORF">BBF96_11335</name>
</gene>
<dbReference type="OrthoDB" id="9808602at2"/>
<proteinExistence type="predicted"/>
<dbReference type="RefSeq" id="WP_127017281.1">
    <property type="nucleotide sequence ID" value="NZ_CP016379.1"/>
</dbReference>
<sequence length="288" mass="33590">MRILITGNKSYVGMNLKRWLSQWPDKYSVDSISLRNDEWKNKDFSKYDILFHVAAIVHKKEKSEMEDIYYKINRDLTVEVAKKAKEEGVKQFIFMSSMSVYGLNGKIGEDVVVTKNTQCNPNTFYGKSKLEAENELKKIEDEHFRIVIIRAPMVYGPNCPGNYTRLKKLVMKIPVFPLVNNKRSMIFIDNLSEFIRLLIDNQDRGLFFPQNKEYVNTSELVKLIAKENSKNIYLSRVLAFGIKLFGRRVKVLNKVFGNLVFDLDLSSYEDFKYCVADLKKSLEICEKK</sequence>
<evidence type="ECO:0000313" key="3">
    <source>
        <dbReference type="Proteomes" id="UP000267250"/>
    </source>
</evidence>